<organism evidence="4">
    <name type="scientific">Branchiostoma belcheri</name>
    <name type="common">Amphioxus</name>
    <dbReference type="NCBI Taxonomy" id="7741"/>
    <lineage>
        <taxon>Eukaryota</taxon>
        <taxon>Metazoa</taxon>
        <taxon>Chordata</taxon>
        <taxon>Cephalochordata</taxon>
        <taxon>Leptocardii</taxon>
        <taxon>Amphioxiformes</taxon>
        <taxon>Branchiostomatidae</taxon>
        <taxon>Branchiostoma</taxon>
    </lineage>
</organism>
<dbReference type="EMBL" id="MF579237">
    <property type="protein sequence ID" value="AWW17675.1"/>
    <property type="molecule type" value="mRNA"/>
</dbReference>
<dbReference type="InterPro" id="IPR017920">
    <property type="entry name" value="COMM"/>
</dbReference>
<dbReference type="PANTHER" id="PTHR21199:SF1">
    <property type="entry name" value="COMM DOMAIN-CONTAINING PROTEIN 1"/>
    <property type="match status" value="1"/>
</dbReference>
<dbReference type="GO" id="GO:0032434">
    <property type="term" value="P:regulation of proteasomal ubiquitin-dependent protein catabolic process"/>
    <property type="evidence" value="ECO:0007669"/>
    <property type="project" value="TreeGrafter"/>
</dbReference>
<evidence type="ECO:0000256" key="2">
    <source>
        <dbReference type="ARBA" id="ARBA00093455"/>
    </source>
</evidence>
<comment type="similarity">
    <text evidence="2">Belongs to the COMM domain-containing protein 1 family.</text>
</comment>
<name>A0A2Z4HQL7_BRABE</name>
<dbReference type="AlphaFoldDB" id="A0A2Z4HQL7"/>
<proteinExistence type="evidence at transcript level"/>
<dbReference type="PROSITE" id="PS51269">
    <property type="entry name" value="COMM"/>
    <property type="match status" value="1"/>
</dbReference>
<dbReference type="GO" id="GO:0031398">
    <property type="term" value="P:positive regulation of protein ubiquitination"/>
    <property type="evidence" value="ECO:0007669"/>
    <property type="project" value="TreeGrafter"/>
</dbReference>
<dbReference type="GO" id="GO:1902306">
    <property type="term" value="P:negative regulation of sodium ion transmembrane transport"/>
    <property type="evidence" value="ECO:0007669"/>
    <property type="project" value="TreeGrafter"/>
</dbReference>
<dbReference type="GO" id="GO:0005768">
    <property type="term" value="C:endosome"/>
    <property type="evidence" value="ECO:0007669"/>
    <property type="project" value="TreeGrafter"/>
</dbReference>
<feature type="domain" description="COMM" evidence="3">
    <location>
        <begin position="115"/>
        <end position="184"/>
    </location>
</feature>
<dbReference type="Pfam" id="PF07258">
    <property type="entry name" value="COMM_domain"/>
    <property type="match status" value="1"/>
</dbReference>
<accession>A0A2Z4HQL7</accession>
<dbReference type="InterPro" id="IPR033776">
    <property type="entry name" value="COMMD1_N"/>
</dbReference>
<evidence type="ECO:0000256" key="1">
    <source>
        <dbReference type="ARBA" id="ARBA00016551"/>
    </source>
</evidence>
<dbReference type="PANTHER" id="PTHR21199">
    <property type="entry name" value="COMM DOMAIN-CONTAINING PROTEIN 1"/>
    <property type="match status" value="1"/>
</dbReference>
<sequence>MAESSKSFLGLLNGLARRSYYGDENITDGFLKEELYPEMPEGDFEALLSKCNGLIKSMVSADMDFKQLEAFATSQTKRKQGGITEEEAQMLTKFWKTHKSKIHQVVVSRCAWNNKLKDVSWRIDLKMQAKHVDQINQPTAIVELLVQNGEQKESNVVRFEMDEERLSKVVKDIEKIEEQINAHCQK</sequence>
<dbReference type="GO" id="GO:0055070">
    <property type="term" value="P:copper ion homeostasis"/>
    <property type="evidence" value="ECO:0007669"/>
    <property type="project" value="InterPro"/>
</dbReference>
<evidence type="ECO:0000259" key="3">
    <source>
        <dbReference type="PROSITE" id="PS51269"/>
    </source>
</evidence>
<dbReference type="InterPro" id="IPR037351">
    <property type="entry name" value="Murr1"/>
</dbReference>
<dbReference type="GO" id="GO:2000009">
    <property type="term" value="P:negative regulation of protein localization to cell surface"/>
    <property type="evidence" value="ECO:0007669"/>
    <property type="project" value="TreeGrafter"/>
</dbReference>
<dbReference type="Pfam" id="PF17221">
    <property type="entry name" value="COMMD1_N"/>
    <property type="match status" value="1"/>
</dbReference>
<reference evidence="4" key="1">
    <citation type="journal article" date="2018" name="Fish Shellfish Immunol.">
        <title>Genome-wide organization, evolutionary diversification of the COMMD family genes of amphioxus (Branchiostoma belcheri) with the possible role in innate immunity.</title>
        <authorList>
            <person name="Jin P."/>
            <person name="Lv C."/>
            <person name="Peng S."/>
            <person name="Cai L."/>
            <person name="Zhu J."/>
            <person name="Ma F."/>
        </authorList>
    </citation>
    <scope>NUCLEOTIDE SEQUENCE</scope>
</reference>
<protein>
    <recommendedName>
        <fullName evidence="1">COMM domain-containing protein 1</fullName>
    </recommendedName>
</protein>
<evidence type="ECO:0000313" key="4">
    <source>
        <dbReference type="EMBL" id="AWW17675.1"/>
    </source>
</evidence>